<feature type="transmembrane region" description="Helical" evidence="6">
    <location>
        <begin position="68"/>
        <end position="87"/>
    </location>
</feature>
<proteinExistence type="inferred from homology"/>
<dbReference type="InterPro" id="IPR001727">
    <property type="entry name" value="GDT1-like"/>
</dbReference>
<evidence type="ECO:0000256" key="6">
    <source>
        <dbReference type="RuleBase" id="RU365102"/>
    </source>
</evidence>
<dbReference type="PROSITE" id="PS01214">
    <property type="entry name" value="UPF0016"/>
    <property type="match status" value="1"/>
</dbReference>
<protein>
    <recommendedName>
        <fullName evidence="6">GDT1 family protein</fullName>
    </recommendedName>
</protein>
<dbReference type="GO" id="GO:0015085">
    <property type="term" value="F:calcium ion transmembrane transporter activity"/>
    <property type="evidence" value="ECO:0007669"/>
    <property type="project" value="TreeGrafter"/>
</dbReference>
<keyword evidence="3 6" id="KW-0812">Transmembrane</keyword>
<evidence type="ECO:0000313" key="9">
    <source>
        <dbReference type="EMBL" id="SPR02015.1"/>
    </source>
</evidence>
<keyword evidence="6" id="KW-0732">Signal</keyword>
<dbReference type="OrthoDB" id="442680at2759"/>
<feature type="chain" id="PRO_5033758221" description="GDT1 family protein" evidence="6">
    <location>
        <begin position="23"/>
        <end position="265"/>
    </location>
</feature>
<accession>A0A0G4J2F8</accession>
<dbReference type="PANTHER" id="PTHR12608">
    <property type="entry name" value="TRANSMEMBRANE PROTEIN HTP-1 RELATED"/>
    <property type="match status" value="1"/>
</dbReference>
<dbReference type="Proteomes" id="UP000290189">
    <property type="component" value="Unassembled WGS sequence"/>
</dbReference>
<sequence>MTRRAWTLGAPLIMSSFTVAAAESLAAVSPVATLQAVVASFSMVVSSEVGDKTFFIAAILSMRHGRQVVFAGAIAALIVMTVLSAAVGSALPAILPKVYTHYGAVLLFAGFGVKLLKDALEMDPNEASNELEQTEAELVDSKRSEYEGESDIEMADADADVEKGNPRRAGPRMFAAVFKSEAFIQAFTMTFLAEWGDRSQIATIVMAADSDPTGVVMGGIVGHALCTLVAVVGGKLLAQRISERTVHLVGGVLFLCFAVHSVVSG</sequence>
<dbReference type="GO" id="GO:0032472">
    <property type="term" value="P:Golgi calcium ion transport"/>
    <property type="evidence" value="ECO:0007669"/>
    <property type="project" value="TreeGrafter"/>
</dbReference>
<dbReference type="PANTHER" id="PTHR12608:SF1">
    <property type="entry name" value="TRANSMEMBRANE PROTEIN 165"/>
    <property type="match status" value="1"/>
</dbReference>
<dbReference type="EMBL" id="CDSF01000115">
    <property type="protein sequence ID" value="CEP01677.1"/>
    <property type="molecule type" value="Genomic_DNA"/>
</dbReference>
<dbReference type="GO" id="GO:0032468">
    <property type="term" value="P:Golgi calcium ion homeostasis"/>
    <property type="evidence" value="ECO:0007669"/>
    <property type="project" value="TreeGrafter"/>
</dbReference>
<evidence type="ECO:0000256" key="7">
    <source>
        <dbReference type="SAM" id="MobiDB-lite"/>
    </source>
</evidence>
<evidence type="ECO:0000256" key="2">
    <source>
        <dbReference type="ARBA" id="ARBA00009190"/>
    </source>
</evidence>
<reference evidence="9 11" key="2">
    <citation type="submission" date="2018-03" db="EMBL/GenBank/DDBJ databases">
        <authorList>
            <person name="Fogelqvist J."/>
        </authorList>
    </citation>
    <scope>NUCLEOTIDE SEQUENCE [LARGE SCALE GENOMIC DNA]</scope>
</reference>
<geneLocation type="mitochondrion" evidence="9"/>
<reference evidence="8 10" key="1">
    <citation type="submission" date="2015-02" db="EMBL/GenBank/DDBJ databases">
        <authorList>
            <person name="Chooi Y.-H."/>
        </authorList>
    </citation>
    <scope>NUCLEOTIDE SEQUENCE [LARGE SCALE GENOMIC DNA]</scope>
    <source>
        <strain evidence="8">E3</strain>
    </source>
</reference>
<evidence type="ECO:0000256" key="5">
    <source>
        <dbReference type="ARBA" id="ARBA00023136"/>
    </source>
</evidence>
<evidence type="ECO:0000313" key="8">
    <source>
        <dbReference type="EMBL" id="CEP01677.1"/>
    </source>
</evidence>
<feature type="signal peptide" evidence="6">
    <location>
        <begin position="1"/>
        <end position="22"/>
    </location>
</feature>
<feature type="transmembrane region" description="Helical" evidence="6">
    <location>
        <begin position="245"/>
        <end position="263"/>
    </location>
</feature>
<dbReference type="AlphaFoldDB" id="A0A0G4J2F8"/>
<dbReference type="GO" id="GO:0016020">
    <property type="term" value="C:membrane"/>
    <property type="evidence" value="ECO:0007669"/>
    <property type="project" value="UniProtKB-SubCell"/>
</dbReference>
<keyword evidence="4 6" id="KW-1133">Transmembrane helix</keyword>
<gene>
    <name evidence="8" type="ORF">PBRA_008619</name>
    <name evidence="9" type="ORF">PLBR_LOCUS9230</name>
</gene>
<dbReference type="InterPro" id="IPR049555">
    <property type="entry name" value="GDT1-like_CS"/>
</dbReference>
<evidence type="ECO:0000256" key="3">
    <source>
        <dbReference type="ARBA" id="ARBA00022692"/>
    </source>
</evidence>
<comment type="caution">
    <text evidence="6">Lacks conserved residue(s) required for the propagation of feature annotation.</text>
</comment>
<dbReference type="OMA" id="ILGHAIC"/>
<dbReference type="GO" id="GO:0005794">
    <property type="term" value="C:Golgi apparatus"/>
    <property type="evidence" value="ECO:0007669"/>
    <property type="project" value="TreeGrafter"/>
</dbReference>
<feature type="region of interest" description="Disordered" evidence="7">
    <location>
        <begin position="126"/>
        <end position="165"/>
    </location>
</feature>
<comment type="similarity">
    <text evidence="2 6">Belongs to the GDT1 family.</text>
</comment>
<feature type="transmembrane region" description="Helical" evidence="6">
    <location>
        <begin position="213"/>
        <end position="233"/>
    </location>
</feature>
<keyword evidence="5 6" id="KW-0472">Membrane</keyword>
<dbReference type="Pfam" id="PF01169">
    <property type="entry name" value="GDT1"/>
    <property type="match status" value="2"/>
</dbReference>
<dbReference type="GO" id="GO:0005384">
    <property type="term" value="F:manganese ion transmembrane transporter activity"/>
    <property type="evidence" value="ECO:0007669"/>
    <property type="project" value="TreeGrafter"/>
</dbReference>
<organism evidence="8 10">
    <name type="scientific">Plasmodiophora brassicae</name>
    <name type="common">Clubroot disease agent</name>
    <dbReference type="NCBI Taxonomy" id="37360"/>
    <lineage>
        <taxon>Eukaryota</taxon>
        <taxon>Sar</taxon>
        <taxon>Rhizaria</taxon>
        <taxon>Endomyxa</taxon>
        <taxon>Phytomyxea</taxon>
        <taxon>Plasmodiophorida</taxon>
        <taxon>Plasmodiophoridae</taxon>
        <taxon>Plasmodiophora</taxon>
    </lineage>
</organism>
<dbReference type="Proteomes" id="UP000039324">
    <property type="component" value="Unassembled WGS sequence"/>
</dbReference>
<evidence type="ECO:0000313" key="11">
    <source>
        <dbReference type="Proteomes" id="UP000290189"/>
    </source>
</evidence>
<feature type="compositionally biased region" description="Acidic residues" evidence="7">
    <location>
        <begin position="147"/>
        <end position="159"/>
    </location>
</feature>
<name>A0A0G4J2F8_PLABS</name>
<comment type="subcellular location">
    <subcellularLocation>
        <location evidence="1 6">Membrane</location>
        <topology evidence="1 6">Multi-pass membrane protein</topology>
    </subcellularLocation>
</comment>
<dbReference type="EMBL" id="OVEO01000020">
    <property type="protein sequence ID" value="SPR02015.1"/>
    <property type="molecule type" value="Genomic_DNA"/>
</dbReference>
<evidence type="ECO:0000256" key="4">
    <source>
        <dbReference type="ARBA" id="ARBA00022989"/>
    </source>
</evidence>
<keyword evidence="9" id="KW-0496">Mitochondrion</keyword>
<keyword evidence="10" id="KW-1185">Reference proteome</keyword>
<evidence type="ECO:0000256" key="1">
    <source>
        <dbReference type="ARBA" id="ARBA00004141"/>
    </source>
</evidence>
<evidence type="ECO:0000313" key="10">
    <source>
        <dbReference type="Proteomes" id="UP000039324"/>
    </source>
</evidence>